<keyword evidence="3" id="KW-1185">Reference proteome</keyword>
<proteinExistence type="predicted"/>
<evidence type="ECO:0000313" key="2">
    <source>
        <dbReference type="EMBL" id="KCV68856.1"/>
    </source>
</evidence>
<accession>A0A058Z3Y8</accession>
<dbReference type="EMBL" id="KB932207">
    <property type="protein sequence ID" value="KCV68856.1"/>
    <property type="molecule type" value="Genomic_DNA"/>
</dbReference>
<reference evidence="2" key="1">
    <citation type="submission" date="2013-04" db="EMBL/GenBank/DDBJ databases">
        <title>The Genome Sequence of Fonticula alba ATCC 38817.</title>
        <authorList>
            <consortium name="The Broad Institute Genomics Platform"/>
            <person name="Russ C."/>
            <person name="Cuomo C."/>
            <person name="Burger G."/>
            <person name="Gray M.W."/>
            <person name="Holland P.W.H."/>
            <person name="King N."/>
            <person name="Lang F.B.F."/>
            <person name="Roger A.J."/>
            <person name="Ruiz-Trillo I."/>
            <person name="Brown M."/>
            <person name="Walker B."/>
            <person name="Young S."/>
            <person name="Zeng Q."/>
            <person name="Gargeya S."/>
            <person name="Fitzgerald M."/>
            <person name="Haas B."/>
            <person name="Abouelleil A."/>
            <person name="Allen A.W."/>
            <person name="Alvarado L."/>
            <person name="Arachchi H.M."/>
            <person name="Berlin A.M."/>
            <person name="Chapman S.B."/>
            <person name="Gainer-Dewar J."/>
            <person name="Goldberg J."/>
            <person name="Griggs A."/>
            <person name="Gujja S."/>
            <person name="Hansen M."/>
            <person name="Howarth C."/>
            <person name="Imamovic A."/>
            <person name="Ireland A."/>
            <person name="Larimer J."/>
            <person name="McCowan C."/>
            <person name="Murphy C."/>
            <person name="Pearson M."/>
            <person name="Poon T.W."/>
            <person name="Priest M."/>
            <person name="Roberts A."/>
            <person name="Saif S."/>
            <person name="Shea T."/>
            <person name="Sisk P."/>
            <person name="Sykes S."/>
            <person name="Wortman J."/>
            <person name="Nusbaum C."/>
            <person name="Birren B."/>
        </authorList>
    </citation>
    <scope>NUCLEOTIDE SEQUENCE [LARGE SCALE GENOMIC DNA]</scope>
    <source>
        <strain evidence="2">ATCC 38817</strain>
    </source>
</reference>
<evidence type="ECO:0000256" key="1">
    <source>
        <dbReference type="SAM" id="Phobius"/>
    </source>
</evidence>
<dbReference type="Proteomes" id="UP000030693">
    <property type="component" value="Unassembled WGS sequence"/>
</dbReference>
<organism evidence="2">
    <name type="scientific">Fonticula alba</name>
    <name type="common">Slime mold</name>
    <dbReference type="NCBI Taxonomy" id="691883"/>
    <lineage>
        <taxon>Eukaryota</taxon>
        <taxon>Rotosphaerida</taxon>
        <taxon>Fonticulaceae</taxon>
        <taxon>Fonticula</taxon>
    </lineage>
</organism>
<sequence length="68" mass="7623">MSFGQFLRYHSTNTPHLIVSIFLCTVGAALPVFSRPLVEKYNFLPRPHYPTSFFESVAAAPPMPPKAE</sequence>
<keyword evidence="1" id="KW-1133">Transmembrane helix</keyword>
<evidence type="ECO:0000313" key="3">
    <source>
        <dbReference type="Proteomes" id="UP000030693"/>
    </source>
</evidence>
<protein>
    <submittedName>
        <fullName evidence="2">Uncharacterized protein</fullName>
    </submittedName>
</protein>
<name>A0A058Z3Y8_FONAL</name>
<keyword evidence="1" id="KW-0472">Membrane</keyword>
<dbReference type="AlphaFoldDB" id="A0A058Z3Y8"/>
<dbReference type="RefSeq" id="XP_009496427.1">
    <property type="nucleotide sequence ID" value="XM_009498152.1"/>
</dbReference>
<keyword evidence="1" id="KW-0812">Transmembrane</keyword>
<dbReference type="GeneID" id="20528999"/>
<feature type="transmembrane region" description="Helical" evidence="1">
    <location>
        <begin position="17"/>
        <end position="38"/>
    </location>
</feature>
<gene>
    <name evidence="2" type="ORF">H696_04274</name>
</gene>